<evidence type="ECO:0000256" key="1">
    <source>
        <dbReference type="SAM" id="MobiDB-lite"/>
    </source>
</evidence>
<proteinExistence type="predicted"/>
<evidence type="ECO:0000256" key="2">
    <source>
        <dbReference type="SAM" id="Phobius"/>
    </source>
</evidence>
<reference evidence="4" key="1">
    <citation type="submission" date="2017-04" db="EMBL/GenBank/DDBJ databases">
        <authorList>
            <person name="Varghese N."/>
            <person name="Submissions S."/>
        </authorList>
    </citation>
    <scope>NUCLEOTIDE SEQUENCE [LARGE SCALE GENOMIC DNA]</scope>
    <source>
        <strain evidence="4">DSM 44073</strain>
    </source>
</reference>
<dbReference type="EMBL" id="FWYC01000013">
    <property type="protein sequence ID" value="SMD19880.1"/>
    <property type="molecule type" value="Genomic_DNA"/>
</dbReference>
<keyword evidence="2" id="KW-1133">Transmembrane helix</keyword>
<evidence type="ECO:0000313" key="3">
    <source>
        <dbReference type="EMBL" id="SMD19880.1"/>
    </source>
</evidence>
<organism evidence="3 4">
    <name type="scientific">Lentzea albidocapillata</name>
    <dbReference type="NCBI Taxonomy" id="40571"/>
    <lineage>
        <taxon>Bacteria</taxon>
        <taxon>Bacillati</taxon>
        <taxon>Actinomycetota</taxon>
        <taxon>Actinomycetes</taxon>
        <taxon>Pseudonocardiales</taxon>
        <taxon>Pseudonocardiaceae</taxon>
        <taxon>Lentzea</taxon>
    </lineage>
</organism>
<dbReference type="STRING" id="40571.SAMN05660733_05713"/>
<keyword evidence="4" id="KW-1185">Reference proteome</keyword>
<feature type="region of interest" description="Disordered" evidence="1">
    <location>
        <begin position="1"/>
        <end position="38"/>
    </location>
</feature>
<dbReference type="Proteomes" id="UP000192840">
    <property type="component" value="Unassembled WGS sequence"/>
</dbReference>
<dbReference type="AlphaFoldDB" id="A0A1W2FD85"/>
<feature type="region of interest" description="Disordered" evidence="1">
    <location>
        <begin position="214"/>
        <end position="266"/>
    </location>
</feature>
<accession>A0A1W2FD85</accession>
<dbReference type="eggNOG" id="ENOG502Z8P3">
    <property type="taxonomic scope" value="Bacteria"/>
</dbReference>
<feature type="transmembrane region" description="Helical" evidence="2">
    <location>
        <begin position="269"/>
        <end position="289"/>
    </location>
</feature>
<sequence length="298" mass="31574">MRPKTVGVVWKNKSKGTPWRGPLREPSTPSPRREAARREAARGLRTLVAVALLVLTVAPAQAQGARVSAVPASADPEYATTLSLRGTGFQSVKNGYGGVYVFFGWVSEQWRPSQGGASGTTMRYVQDREAKDNNGYQRFISFPGGETEHAANGTVNADGTWSAQLNVPGARFKAAGREGAVSEVDCLKVICGVITIGAHGVVNANNETFTPIKFEVPNQPAPQTTTTPAKTTTPTTTATTTPTTTTTTTTTQPEVQPAAQASPDERPGWLIPGGIGAAVLLAAGLVWWLRFRRGKTDA</sequence>
<keyword evidence="2" id="KW-0812">Transmembrane</keyword>
<protein>
    <submittedName>
        <fullName evidence="3">Uncharacterized protein</fullName>
    </submittedName>
</protein>
<evidence type="ECO:0000313" key="4">
    <source>
        <dbReference type="Proteomes" id="UP000192840"/>
    </source>
</evidence>
<name>A0A1W2FD85_9PSEU</name>
<keyword evidence="2" id="KW-0472">Membrane</keyword>
<gene>
    <name evidence="3" type="ORF">SAMN05660733_05713</name>
</gene>
<dbReference type="Gene3D" id="2.60.40.230">
    <property type="entry name" value="Neocarzinostatin-like"/>
    <property type="match status" value="1"/>
</dbReference>
<feature type="compositionally biased region" description="Low complexity" evidence="1">
    <location>
        <begin position="221"/>
        <end position="261"/>
    </location>
</feature>